<dbReference type="GO" id="GO:0032259">
    <property type="term" value="P:methylation"/>
    <property type="evidence" value="ECO:0007669"/>
    <property type="project" value="UniProtKB-KW"/>
</dbReference>
<evidence type="ECO:0000256" key="7">
    <source>
        <dbReference type="ARBA" id="ARBA00030554"/>
    </source>
</evidence>
<dbReference type="Pfam" id="PF02676">
    <property type="entry name" value="TYW3"/>
    <property type="match status" value="1"/>
</dbReference>
<dbReference type="InterPro" id="IPR003827">
    <property type="entry name" value="tRNA_yW-synthesising"/>
</dbReference>
<dbReference type="Gene3D" id="3.30.1960.10">
    <property type="entry name" value="tRNA wybutosine-synthesizing-like"/>
    <property type="match status" value="1"/>
</dbReference>
<proteinExistence type="inferred from homology"/>
<gene>
    <name evidence="11" type="ORF">FRX48_02686</name>
</gene>
<feature type="domain" description="tRNA wybutosine-synthesizing protein" evidence="10">
    <location>
        <begin position="13"/>
        <end position="260"/>
    </location>
</feature>
<keyword evidence="3" id="KW-0489">Methyltransferase</keyword>
<evidence type="ECO:0000256" key="1">
    <source>
        <dbReference type="ARBA" id="ARBA00008569"/>
    </source>
</evidence>
<sequence length="324" mass="35663">MDIPAIPAAFAHKKQKILDSLAIPDAEYTDLSPKGSVDEGIRDLINNINGLDGIVTTSSCAGRISVFLEGSKELCESANAGNAEAPEDQSLQATVPGGKGRGGRWLFVSHDLLTVPPKEDSTSKPLTELFGLSTQEHIPKVIDPSKTSFVRFQFEPMILHIMTASLQHAQRVLSAAINAGFRESGVQSLKNLDDPNAFPMVAVRTAGLALGSIVGCTRDHEGVFEVQSLVNEEYLQILLNIANERFQANAERIERFSVRLFKSTTVQNLDWEDPEARRERKRAEGLRRRQEVHESRAATNTAYVRSSDQGEDNDQDILEIPSIE</sequence>
<dbReference type="EMBL" id="VXIT01000003">
    <property type="protein sequence ID" value="KAA6414323.1"/>
    <property type="molecule type" value="Genomic_DNA"/>
</dbReference>
<comment type="caution">
    <text evidence="11">The sequence shown here is derived from an EMBL/GenBank/DDBJ whole genome shotgun (WGS) entry which is preliminary data.</text>
</comment>
<dbReference type="PANTHER" id="PTHR48418:SF1">
    <property type="entry name" value="TRNA WYBUTOSINE-SYNTHESIZING PROTEIN 3"/>
    <property type="match status" value="1"/>
</dbReference>
<evidence type="ECO:0000256" key="8">
    <source>
        <dbReference type="ARBA" id="ARBA00049202"/>
    </source>
</evidence>
<feature type="region of interest" description="Disordered" evidence="9">
    <location>
        <begin position="273"/>
        <end position="324"/>
    </location>
</feature>
<dbReference type="GO" id="GO:0008168">
    <property type="term" value="F:methyltransferase activity"/>
    <property type="evidence" value="ECO:0007669"/>
    <property type="project" value="UniProtKB-KW"/>
</dbReference>
<evidence type="ECO:0000313" key="11">
    <source>
        <dbReference type="EMBL" id="KAA6414323.1"/>
    </source>
</evidence>
<dbReference type="Proteomes" id="UP000324767">
    <property type="component" value="Unassembled WGS sequence"/>
</dbReference>
<evidence type="ECO:0000256" key="9">
    <source>
        <dbReference type="SAM" id="MobiDB-lite"/>
    </source>
</evidence>
<dbReference type="PANTHER" id="PTHR48418">
    <property type="entry name" value="TRNA WYBUTOSINE-SYNTHESIZING PROTEIN 3"/>
    <property type="match status" value="1"/>
</dbReference>
<dbReference type="GO" id="GO:0008033">
    <property type="term" value="P:tRNA processing"/>
    <property type="evidence" value="ECO:0007669"/>
    <property type="project" value="UniProtKB-KW"/>
</dbReference>
<evidence type="ECO:0000256" key="2">
    <source>
        <dbReference type="ARBA" id="ARBA00012750"/>
    </source>
</evidence>
<evidence type="ECO:0000259" key="10">
    <source>
        <dbReference type="Pfam" id="PF02676"/>
    </source>
</evidence>
<evidence type="ECO:0000256" key="5">
    <source>
        <dbReference type="ARBA" id="ARBA00022691"/>
    </source>
</evidence>
<accession>A0A5M8PX81</accession>
<name>A0A5M8PX81_9LECA</name>
<evidence type="ECO:0000256" key="6">
    <source>
        <dbReference type="ARBA" id="ARBA00022694"/>
    </source>
</evidence>
<evidence type="ECO:0000256" key="3">
    <source>
        <dbReference type="ARBA" id="ARBA00022603"/>
    </source>
</evidence>
<feature type="compositionally biased region" description="Basic and acidic residues" evidence="9">
    <location>
        <begin position="274"/>
        <end position="296"/>
    </location>
</feature>
<protein>
    <recommendedName>
        <fullName evidence="2">tRNA(Phe) 7-[(3-amino-3-carboxypropyl)-4-demethylwyosine(37)-N(4)]-methyltransferase</fullName>
        <ecNumber evidence="2">2.1.1.282</ecNumber>
    </recommendedName>
    <alternativeName>
        <fullName evidence="7">tRNA(Phe) 7-((3-amino-3-carboxypropyl)-4-demethylwyosine(37)-N(4))-methyltransferase</fullName>
    </alternativeName>
</protein>
<feature type="compositionally biased region" description="Polar residues" evidence="9">
    <location>
        <begin position="297"/>
        <end position="307"/>
    </location>
</feature>
<keyword evidence="4" id="KW-0808">Transferase</keyword>
<dbReference type="SUPFAM" id="SSF111278">
    <property type="entry name" value="SSo0622-like"/>
    <property type="match status" value="1"/>
</dbReference>
<comment type="catalytic activity">
    <reaction evidence="8">
        <text>4-demethyl-7-[(3S)-3-amino-3-carboxypropyl]wyosine(37) in tRNA(Phe) + S-adenosyl-L-methionine = 7-[(3S)-3-amino-3-carboxypropyl]wyosine(37) in tRNA(Phe) + S-adenosyl-L-homocysteine + H(+)</text>
        <dbReference type="Rhea" id="RHEA:36635"/>
        <dbReference type="Rhea" id="RHEA-COMP:10378"/>
        <dbReference type="Rhea" id="RHEA-COMP:10379"/>
        <dbReference type="ChEBI" id="CHEBI:15378"/>
        <dbReference type="ChEBI" id="CHEBI:57856"/>
        <dbReference type="ChEBI" id="CHEBI:59789"/>
        <dbReference type="ChEBI" id="CHEBI:73543"/>
        <dbReference type="ChEBI" id="CHEBI:73550"/>
        <dbReference type="EC" id="2.1.1.282"/>
    </reaction>
</comment>
<keyword evidence="6" id="KW-0819">tRNA processing</keyword>
<keyword evidence="5" id="KW-0949">S-adenosyl-L-methionine</keyword>
<evidence type="ECO:0000313" key="12">
    <source>
        <dbReference type="Proteomes" id="UP000324767"/>
    </source>
</evidence>
<comment type="similarity">
    <text evidence="1">Belongs to the TYW3 family.</text>
</comment>
<dbReference type="InterPro" id="IPR036602">
    <property type="entry name" value="tRNA_yW-synthesising-like_sf"/>
</dbReference>
<organism evidence="11 12">
    <name type="scientific">Lasallia pustulata</name>
    <dbReference type="NCBI Taxonomy" id="136370"/>
    <lineage>
        <taxon>Eukaryota</taxon>
        <taxon>Fungi</taxon>
        <taxon>Dikarya</taxon>
        <taxon>Ascomycota</taxon>
        <taxon>Pezizomycotina</taxon>
        <taxon>Lecanoromycetes</taxon>
        <taxon>OSLEUM clade</taxon>
        <taxon>Umbilicariomycetidae</taxon>
        <taxon>Umbilicariales</taxon>
        <taxon>Umbilicariaceae</taxon>
        <taxon>Lasallia</taxon>
    </lineage>
</organism>
<evidence type="ECO:0000256" key="4">
    <source>
        <dbReference type="ARBA" id="ARBA00022679"/>
    </source>
</evidence>
<dbReference type="AlphaFoldDB" id="A0A5M8PX81"/>
<dbReference type="OrthoDB" id="263283at2759"/>
<dbReference type="EC" id="2.1.1.282" evidence="2"/>
<reference evidence="11 12" key="1">
    <citation type="submission" date="2019-09" db="EMBL/GenBank/DDBJ databases">
        <title>The hologenome of the rock-dwelling lichen Lasallia pustulata.</title>
        <authorList>
            <person name="Greshake Tzovaras B."/>
            <person name="Segers F."/>
            <person name="Bicker A."/>
            <person name="Dal Grande F."/>
            <person name="Otte J."/>
            <person name="Hankeln T."/>
            <person name="Schmitt I."/>
            <person name="Ebersberger I."/>
        </authorList>
    </citation>
    <scope>NUCLEOTIDE SEQUENCE [LARGE SCALE GENOMIC DNA]</scope>
    <source>
        <strain evidence="11">A1-1</strain>
    </source>
</reference>